<dbReference type="EMBL" id="JALJOS010000002">
    <property type="protein sequence ID" value="KAK9843054.1"/>
    <property type="molecule type" value="Genomic_DNA"/>
</dbReference>
<evidence type="ECO:0000256" key="1">
    <source>
        <dbReference type="ARBA" id="ARBA00022676"/>
    </source>
</evidence>
<evidence type="ECO:0000313" key="6">
    <source>
        <dbReference type="Proteomes" id="UP001438707"/>
    </source>
</evidence>
<dbReference type="Proteomes" id="UP001438707">
    <property type="component" value="Unassembled WGS sequence"/>
</dbReference>
<proteinExistence type="predicted"/>
<dbReference type="Pfam" id="PF04577">
    <property type="entry name" value="Glyco_transf_61"/>
    <property type="match status" value="1"/>
</dbReference>
<keyword evidence="2" id="KW-0808">Transferase</keyword>
<feature type="domain" description="Glycosyltransferase 61 catalytic" evidence="4">
    <location>
        <begin position="299"/>
        <end position="402"/>
    </location>
</feature>
<gene>
    <name evidence="5" type="ORF">WJX74_006266</name>
</gene>
<reference evidence="5 6" key="1">
    <citation type="journal article" date="2024" name="Nat. Commun.">
        <title>Phylogenomics reveals the evolutionary origins of lichenization in chlorophyte algae.</title>
        <authorList>
            <person name="Puginier C."/>
            <person name="Libourel C."/>
            <person name="Otte J."/>
            <person name="Skaloud P."/>
            <person name="Haon M."/>
            <person name="Grisel S."/>
            <person name="Petersen M."/>
            <person name="Berrin J.G."/>
            <person name="Delaux P.M."/>
            <person name="Dal Grande F."/>
            <person name="Keller J."/>
        </authorList>
    </citation>
    <scope>NUCLEOTIDE SEQUENCE [LARGE SCALE GENOMIC DNA]</scope>
    <source>
        <strain evidence="5 6">SAG 2145</strain>
    </source>
</reference>
<dbReference type="PANTHER" id="PTHR20961">
    <property type="entry name" value="GLYCOSYLTRANSFERASE"/>
    <property type="match status" value="1"/>
</dbReference>
<dbReference type="InterPro" id="IPR007657">
    <property type="entry name" value="Glycosyltransferase_61"/>
</dbReference>
<organism evidence="5 6">
    <name type="scientific">Apatococcus lobatus</name>
    <dbReference type="NCBI Taxonomy" id="904363"/>
    <lineage>
        <taxon>Eukaryota</taxon>
        <taxon>Viridiplantae</taxon>
        <taxon>Chlorophyta</taxon>
        <taxon>core chlorophytes</taxon>
        <taxon>Trebouxiophyceae</taxon>
        <taxon>Chlorellales</taxon>
        <taxon>Chlorellaceae</taxon>
        <taxon>Apatococcus</taxon>
    </lineage>
</organism>
<dbReference type="GO" id="GO:0005794">
    <property type="term" value="C:Golgi apparatus"/>
    <property type="evidence" value="ECO:0007669"/>
    <property type="project" value="UniProtKB-ARBA"/>
</dbReference>
<evidence type="ECO:0000313" key="5">
    <source>
        <dbReference type="EMBL" id="KAK9843054.1"/>
    </source>
</evidence>
<protein>
    <recommendedName>
        <fullName evidence="4">Glycosyltransferase 61 catalytic domain-containing protein</fullName>
    </recommendedName>
</protein>
<dbReference type="InterPro" id="IPR049625">
    <property type="entry name" value="Glyco_transf_61_cat"/>
</dbReference>
<dbReference type="PANTHER" id="PTHR20961:SF124">
    <property type="entry name" value="GLYCOSYLTRANSFERASE"/>
    <property type="match status" value="1"/>
</dbReference>
<keyword evidence="1" id="KW-0328">Glycosyltransferase</keyword>
<dbReference type="AlphaFoldDB" id="A0AAW1SBV6"/>
<keyword evidence="3" id="KW-0325">Glycoprotein</keyword>
<keyword evidence="6" id="KW-1185">Reference proteome</keyword>
<accession>A0AAW1SBV6</accession>
<evidence type="ECO:0000256" key="3">
    <source>
        <dbReference type="ARBA" id="ARBA00023180"/>
    </source>
</evidence>
<comment type="caution">
    <text evidence="5">The sequence shown here is derived from an EMBL/GenBank/DDBJ whole genome shotgun (WGS) entry which is preliminary data.</text>
</comment>
<dbReference type="GO" id="GO:0016763">
    <property type="term" value="F:pentosyltransferase activity"/>
    <property type="evidence" value="ECO:0007669"/>
    <property type="project" value="UniProtKB-ARBA"/>
</dbReference>
<name>A0AAW1SBV6_9CHLO</name>
<sequence>MLQTSWACLSRILVPVLLLLLFVQWFLFSKESAGGALLSSSSKLPATMSRLAASFSTASGWASGSNEQEEKLCQRPQIDLSKLAPGTHCILEENACLDQGRIIVSREELAPRGGGEPIRDKFGELMITMPYVHPDAADNERAGWQSRREPIIRFRSSYDAPDIQDPHYSDCIVPLIWWPPWLGNFGEFYTNSVGPIGHLTLNGAIDRNVTLVPDLDGFELQTYMSFFLEPFTNHPVQPLHVFSSRDKLDHPDAQSRCFERMLLCRLEHTFDPQFPPNDPVNGFLPDVKGAFPPLASVGQAISKFQMEALDIHSERRPEIVKVTFLVRWKSRRFVNIDEIVDRCRAWRPRDSQQSPDCSTIDITPDMPYSHILEEFQKTDILVAQHGSGLVNGWLLPAGAAMVEMHGSPPYQPWPAQRNLIYDRYYDWPARSENKILYFQGLASQATSTLETTVEGWLEDGHNEDIWSDRDMNIVINWAWLEDLLNLIVSINGSVPAYEALPADRVIQYMP</sequence>
<evidence type="ECO:0000259" key="4">
    <source>
        <dbReference type="Pfam" id="PF04577"/>
    </source>
</evidence>
<evidence type="ECO:0000256" key="2">
    <source>
        <dbReference type="ARBA" id="ARBA00022679"/>
    </source>
</evidence>